<keyword evidence="11" id="KW-1185">Reference proteome</keyword>
<keyword evidence="5 9" id="KW-1133">Transmembrane helix</keyword>
<evidence type="ECO:0000256" key="3">
    <source>
        <dbReference type="ARBA" id="ARBA00022679"/>
    </source>
</evidence>
<evidence type="ECO:0000313" key="10">
    <source>
        <dbReference type="EnsemblMetazoa" id="XP_038051885.1"/>
    </source>
</evidence>
<keyword evidence="8 9" id="KW-0325">Glycoprotein</keyword>
<dbReference type="EnsemblMetazoa" id="XM_038195958.1">
    <property type="protein sequence ID" value="XP_038051886.1"/>
    <property type="gene ID" value="LOC119724753"/>
</dbReference>
<evidence type="ECO:0000256" key="7">
    <source>
        <dbReference type="ARBA" id="ARBA00023136"/>
    </source>
</evidence>
<dbReference type="OrthoDB" id="2019940at2759"/>
<keyword evidence="7 9" id="KW-0472">Membrane</keyword>
<keyword evidence="9" id="KW-0735">Signal-anchor</keyword>
<dbReference type="Proteomes" id="UP000887568">
    <property type="component" value="Unplaced"/>
</dbReference>
<dbReference type="InterPro" id="IPR005331">
    <property type="entry name" value="Sulfotransferase"/>
</dbReference>
<reference evidence="10" key="1">
    <citation type="submission" date="2022-11" db="UniProtKB">
        <authorList>
            <consortium name="EnsemblMetazoa"/>
        </authorList>
    </citation>
    <scope>IDENTIFICATION</scope>
</reference>
<keyword evidence="9" id="KW-0119">Carbohydrate metabolism</keyword>
<dbReference type="Pfam" id="PF03567">
    <property type="entry name" value="Sulfotransfer_2"/>
    <property type="match status" value="1"/>
</dbReference>
<dbReference type="EC" id="2.8.2.-" evidence="9"/>
<dbReference type="RefSeq" id="XP_038051885.1">
    <property type="nucleotide sequence ID" value="XM_038195957.1"/>
</dbReference>
<dbReference type="AlphaFoldDB" id="A0A913ZLB3"/>
<dbReference type="GO" id="GO:0008146">
    <property type="term" value="F:sulfotransferase activity"/>
    <property type="evidence" value="ECO:0007669"/>
    <property type="project" value="InterPro"/>
</dbReference>
<dbReference type="GO" id="GO:0000139">
    <property type="term" value="C:Golgi membrane"/>
    <property type="evidence" value="ECO:0007669"/>
    <property type="project" value="UniProtKB-SubCell"/>
</dbReference>
<dbReference type="PANTHER" id="PTHR12137">
    <property type="entry name" value="CARBOHYDRATE SULFOTRANSFERASE"/>
    <property type="match status" value="1"/>
</dbReference>
<proteinExistence type="inferred from homology"/>
<keyword evidence="3 9" id="KW-0808">Transferase</keyword>
<accession>A0A913ZLB3</accession>
<feature type="transmembrane region" description="Helical" evidence="9">
    <location>
        <begin position="18"/>
        <end position="38"/>
    </location>
</feature>
<organism evidence="10 11">
    <name type="scientific">Patiria miniata</name>
    <name type="common">Bat star</name>
    <name type="synonym">Asterina miniata</name>
    <dbReference type="NCBI Taxonomy" id="46514"/>
    <lineage>
        <taxon>Eukaryota</taxon>
        <taxon>Metazoa</taxon>
        <taxon>Echinodermata</taxon>
        <taxon>Eleutherozoa</taxon>
        <taxon>Asterozoa</taxon>
        <taxon>Asteroidea</taxon>
        <taxon>Valvatacea</taxon>
        <taxon>Valvatida</taxon>
        <taxon>Asterinidae</taxon>
        <taxon>Patiria</taxon>
    </lineage>
</organism>
<evidence type="ECO:0000256" key="8">
    <source>
        <dbReference type="ARBA" id="ARBA00023180"/>
    </source>
</evidence>
<comment type="subcellular location">
    <subcellularLocation>
        <location evidence="1 9">Golgi apparatus membrane</location>
        <topology evidence="1 9">Single-pass type II membrane protein</topology>
    </subcellularLocation>
</comment>
<dbReference type="RefSeq" id="XP_038051886.1">
    <property type="nucleotide sequence ID" value="XM_038195958.1"/>
</dbReference>
<dbReference type="GO" id="GO:0016051">
    <property type="term" value="P:carbohydrate biosynthetic process"/>
    <property type="evidence" value="ECO:0007669"/>
    <property type="project" value="InterPro"/>
</dbReference>
<evidence type="ECO:0000313" key="11">
    <source>
        <dbReference type="Proteomes" id="UP000887568"/>
    </source>
</evidence>
<comment type="similarity">
    <text evidence="2 9">Belongs to the sulfotransferase 2 family.</text>
</comment>
<evidence type="ECO:0000256" key="9">
    <source>
        <dbReference type="RuleBase" id="RU364020"/>
    </source>
</evidence>
<dbReference type="EnsemblMetazoa" id="XM_038195957.1">
    <property type="protein sequence ID" value="XP_038051885.1"/>
    <property type="gene ID" value="LOC119724753"/>
</dbReference>
<evidence type="ECO:0000256" key="4">
    <source>
        <dbReference type="ARBA" id="ARBA00022692"/>
    </source>
</evidence>
<keyword evidence="4 9" id="KW-0812">Transmembrane</keyword>
<evidence type="ECO:0000256" key="2">
    <source>
        <dbReference type="ARBA" id="ARBA00006339"/>
    </source>
</evidence>
<protein>
    <recommendedName>
        <fullName evidence="9">Carbohydrate sulfotransferase</fullName>
        <ecNumber evidence="9">2.8.2.-</ecNumber>
    </recommendedName>
</protein>
<sequence length="374" mass="43603">MVSLGQQMARLDRRIRRVALLAGLVIGSLFLAEYYAYYKNSPEGENVKSNDVLKNEVLKSVKKPEINKKPQKTPQQIDSSKSSKLDFLKTQEAVQAKRKAVLRGTCERRDIKAEPEPPKFTKQHIYVVDKYKVMYCFVPKVGCSNWKRILMVLNGEKESVEGLTSDEVHLRAQMKFLNSYTPGQQAHRLKHYHKFFFVREPFGRALSVYRNKFENVDYYRGNHQFHRFGKQIVSKFKKKPSAHDRSTGENVTWTEFVEYLTHPTERAEVETDIHFSDHWKRMHTLCSPCTIDYDVIGNLETVSDDAQYVLDLLKVPSKVRYLSSGNSRPTNSSSSRTFEKYFSQLSRLQLTKLWDLYKLDYELFGYPKPEVVPS</sequence>
<dbReference type="GeneID" id="119724753"/>
<name>A0A913ZLB3_PATMI</name>
<evidence type="ECO:0000256" key="6">
    <source>
        <dbReference type="ARBA" id="ARBA00023034"/>
    </source>
</evidence>
<keyword evidence="6 9" id="KW-0333">Golgi apparatus</keyword>
<evidence type="ECO:0000256" key="5">
    <source>
        <dbReference type="ARBA" id="ARBA00022989"/>
    </source>
</evidence>
<evidence type="ECO:0000256" key="1">
    <source>
        <dbReference type="ARBA" id="ARBA00004323"/>
    </source>
</evidence>
<dbReference type="PANTHER" id="PTHR12137:SF54">
    <property type="entry name" value="CARBOHYDRATE SULFOTRANSFERASE"/>
    <property type="match status" value="1"/>
</dbReference>
<dbReference type="InterPro" id="IPR018011">
    <property type="entry name" value="Carb_sulfotrans_8-10"/>
</dbReference>
<dbReference type="OMA" id="LRITHKS"/>